<dbReference type="AlphaFoldDB" id="A0A9D9E3P3"/>
<dbReference type="PROSITE" id="PS00903">
    <property type="entry name" value="CYT_DCMP_DEAMINASES_1"/>
    <property type="match status" value="1"/>
</dbReference>
<accession>A0A9D9E3P3</accession>
<dbReference type="GO" id="GO:0006152">
    <property type="term" value="P:purine nucleoside catabolic process"/>
    <property type="evidence" value="ECO:0007669"/>
    <property type="project" value="TreeGrafter"/>
</dbReference>
<reference evidence="6" key="2">
    <citation type="journal article" date="2021" name="PeerJ">
        <title>Extensive microbial diversity within the chicken gut microbiome revealed by metagenomics and culture.</title>
        <authorList>
            <person name="Gilroy R."/>
            <person name="Ravi A."/>
            <person name="Getino M."/>
            <person name="Pursley I."/>
            <person name="Horton D.L."/>
            <person name="Alikhan N.F."/>
            <person name="Baker D."/>
            <person name="Gharbi K."/>
            <person name="Hall N."/>
            <person name="Watson M."/>
            <person name="Adriaenssens E.M."/>
            <person name="Foster-Nyarko E."/>
            <person name="Jarju S."/>
            <person name="Secka A."/>
            <person name="Antonio M."/>
            <person name="Oren A."/>
            <person name="Chaudhuri R.R."/>
            <person name="La Ragione R."/>
            <person name="Hildebrand F."/>
            <person name="Pallen M.J."/>
        </authorList>
    </citation>
    <scope>NUCLEOTIDE SEQUENCE</scope>
    <source>
        <strain evidence="6">G3-4614</strain>
    </source>
</reference>
<evidence type="ECO:0000313" key="7">
    <source>
        <dbReference type="Proteomes" id="UP000823636"/>
    </source>
</evidence>
<protein>
    <submittedName>
        <fullName evidence="6">Nucleoside deaminase</fullName>
    </submittedName>
</protein>
<organism evidence="6 7">
    <name type="scientific">Candidatus Caccoplasma merdipullorum</name>
    <dbReference type="NCBI Taxonomy" id="2840718"/>
    <lineage>
        <taxon>Bacteria</taxon>
        <taxon>Pseudomonadati</taxon>
        <taxon>Bacteroidota</taxon>
        <taxon>Bacteroidia</taxon>
        <taxon>Bacteroidales</taxon>
        <taxon>Bacteroidaceae</taxon>
        <taxon>Bacteroidaceae incertae sedis</taxon>
        <taxon>Candidatus Caccoplasma</taxon>
    </lineage>
</organism>
<keyword evidence="2" id="KW-0479">Metal-binding</keyword>
<evidence type="ECO:0000259" key="5">
    <source>
        <dbReference type="PROSITE" id="PS51747"/>
    </source>
</evidence>
<dbReference type="GO" id="GO:0047974">
    <property type="term" value="F:guanosine deaminase activity"/>
    <property type="evidence" value="ECO:0007669"/>
    <property type="project" value="TreeGrafter"/>
</dbReference>
<proteinExistence type="inferred from homology"/>
<evidence type="ECO:0000256" key="3">
    <source>
        <dbReference type="ARBA" id="ARBA00022801"/>
    </source>
</evidence>
<reference evidence="6" key="1">
    <citation type="submission" date="2020-10" db="EMBL/GenBank/DDBJ databases">
        <authorList>
            <person name="Gilroy R."/>
        </authorList>
    </citation>
    <scope>NUCLEOTIDE SEQUENCE</scope>
    <source>
        <strain evidence="6">G3-4614</strain>
    </source>
</reference>
<name>A0A9D9E3P3_9BACT</name>
<evidence type="ECO:0000256" key="1">
    <source>
        <dbReference type="ARBA" id="ARBA00006576"/>
    </source>
</evidence>
<keyword evidence="4" id="KW-0862">Zinc</keyword>
<evidence type="ECO:0000313" key="6">
    <source>
        <dbReference type="EMBL" id="MBO8438132.1"/>
    </source>
</evidence>
<feature type="domain" description="CMP/dCMP-type deaminase" evidence="5">
    <location>
        <begin position="4"/>
        <end position="126"/>
    </location>
</feature>
<dbReference type="PROSITE" id="PS51747">
    <property type="entry name" value="CYT_DCMP_DEAMINASES_2"/>
    <property type="match status" value="1"/>
</dbReference>
<dbReference type="EMBL" id="JADIMW010000048">
    <property type="protein sequence ID" value="MBO8438132.1"/>
    <property type="molecule type" value="Genomic_DNA"/>
</dbReference>
<dbReference type="PANTHER" id="PTHR11079">
    <property type="entry name" value="CYTOSINE DEAMINASE FAMILY MEMBER"/>
    <property type="match status" value="1"/>
</dbReference>
<keyword evidence="3" id="KW-0378">Hydrolase</keyword>
<comment type="similarity">
    <text evidence="1">Belongs to the cytidine and deoxycytidylate deaminase family.</text>
</comment>
<dbReference type="GO" id="GO:0008270">
    <property type="term" value="F:zinc ion binding"/>
    <property type="evidence" value="ECO:0007669"/>
    <property type="project" value="InterPro"/>
</dbReference>
<dbReference type="Proteomes" id="UP000823636">
    <property type="component" value="Unassembled WGS sequence"/>
</dbReference>
<evidence type="ECO:0000256" key="2">
    <source>
        <dbReference type="ARBA" id="ARBA00022723"/>
    </source>
</evidence>
<comment type="caution">
    <text evidence="6">The sequence shown here is derived from an EMBL/GenBank/DDBJ whole genome shotgun (WGS) entry which is preliminary data.</text>
</comment>
<dbReference type="Pfam" id="PF00383">
    <property type="entry name" value="dCMP_cyt_deam_1"/>
    <property type="match status" value="1"/>
</dbReference>
<sequence>MKEELKIKFMREAIALSVRSAKIGGGPFGAVIVKDGKVIARGENRVVRKTDPTAHAEIIAIRQAASRLHTHDLSGCTIFASSQPCPMCMAAIYWANIDAVYYAATCEDASSVGFRDEYLIEEFKKEPQHRDKPQEYLENLHDEAIMAFKMWEEDENKKEY</sequence>
<dbReference type="InterPro" id="IPR016192">
    <property type="entry name" value="APOBEC/CMP_deaminase_Zn-bd"/>
</dbReference>
<dbReference type="SUPFAM" id="SSF53927">
    <property type="entry name" value="Cytidine deaminase-like"/>
    <property type="match status" value="1"/>
</dbReference>
<evidence type="ECO:0000256" key="4">
    <source>
        <dbReference type="ARBA" id="ARBA00022833"/>
    </source>
</evidence>
<gene>
    <name evidence="6" type="ORF">IAC54_04450</name>
</gene>
<dbReference type="InterPro" id="IPR002125">
    <property type="entry name" value="CMP_dCMP_dom"/>
</dbReference>
<dbReference type="InterPro" id="IPR016193">
    <property type="entry name" value="Cytidine_deaminase-like"/>
</dbReference>
<dbReference type="CDD" id="cd01285">
    <property type="entry name" value="nucleoside_deaminase"/>
    <property type="match status" value="1"/>
</dbReference>
<dbReference type="FunFam" id="3.40.140.10:FF:000011">
    <property type="entry name" value="tRNA-specific adenosine deaminase"/>
    <property type="match status" value="1"/>
</dbReference>
<dbReference type="PANTHER" id="PTHR11079:SF161">
    <property type="entry name" value="CMP_DCMP-TYPE DEAMINASE DOMAIN-CONTAINING PROTEIN"/>
    <property type="match status" value="1"/>
</dbReference>
<dbReference type="Gene3D" id="3.40.140.10">
    <property type="entry name" value="Cytidine Deaminase, domain 2"/>
    <property type="match status" value="1"/>
</dbReference>